<sequence>MTIFSAGMAMASYVCPAPASAEMSAQLMDGLPCAGMDIEQPAHCAEMSADTQVSLELHHSPHPVAPFTLGVLVLVISPVQGAAASHFWPGDSLEAGPAAPPYLRTLRIQV</sequence>
<evidence type="ECO:0000313" key="3">
    <source>
        <dbReference type="Proteomes" id="UP000230390"/>
    </source>
</evidence>
<evidence type="ECO:0000313" key="2">
    <source>
        <dbReference type="EMBL" id="PIL42169.1"/>
    </source>
</evidence>
<dbReference type="EMBL" id="PDOC01000034">
    <property type="protein sequence ID" value="PIL42169.1"/>
    <property type="molecule type" value="Genomic_DNA"/>
</dbReference>
<proteinExistence type="predicted"/>
<dbReference type="OrthoDB" id="8592785at2"/>
<organism evidence="2 3">
    <name type="scientific">Massilia eurypsychrophila</name>
    <dbReference type="NCBI Taxonomy" id="1485217"/>
    <lineage>
        <taxon>Bacteria</taxon>
        <taxon>Pseudomonadati</taxon>
        <taxon>Pseudomonadota</taxon>
        <taxon>Betaproteobacteria</taxon>
        <taxon>Burkholderiales</taxon>
        <taxon>Oxalobacteraceae</taxon>
        <taxon>Telluria group</taxon>
        <taxon>Massilia</taxon>
    </lineage>
</organism>
<dbReference type="Proteomes" id="UP000230390">
    <property type="component" value="Unassembled WGS sequence"/>
</dbReference>
<keyword evidence="1" id="KW-0732">Signal</keyword>
<evidence type="ECO:0000256" key="1">
    <source>
        <dbReference type="SAM" id="SignalP"/>
    </source>
</evidence>
<evidence type="ECO:0008006" key="4">
    <source>
        <dbReference type="Google" id="ProtNLM"/>
    </source>
</evidence>
<protein>
    <recommendedName>
        <fullName evidence="4">Cobalt transporter</fullName>
    </recommendedName>
</protein>
<reference evidence="2 3" key="1">
    <citation type="submission" date="2017-10" db="EMBL/GenBank/DDBJ databases">
        <title>Massilia psychrophilum sp. nov., a novel purple-pigmented bacterium isolated from Tianshan glacier, Xinjiang Municipality, China.</title>
        <authorList>
            <person name="Wang H."/>
        </authorList>
    </citation>
    <scope>NUCLEOTIDE SEQUENCE [LARGE SCALE GENOMIC DNA]</scope>
    <source>
        <strain evidence="2 3">JCM 30074</strain>
    </source>
</reference>
<comment type="caution">
    <text evidence="2">The sequence shown here is derived from an EMBL/GenBank/DDBJ whole genome shotgun (WGS) entry which is preliminary data.</text>
</comment>
<name>A0A2G8T854_9BURK</name>
<feature type="chain" id="PRO_5013701477" description="Cobalt transporter" evidence="1">
    <location>
        <begin position="22"/>
        <end position="110"/>
    </location>
</feature>
<accession>A0A2G8T854</accession>
<feature type="signal peptide" evidence="1">
    <location>
        <begin position="1"/>
        <end position="21"/>
    </location>
</feature>
<gene>
    <name evidence="2" type="ORF">CR105_25710</name>
</gene>
<dbReference type="AlphaFoldDB" id="A0A2G8T854"/>
<keyword evidence="3" id="KW-1185">Reference proteome</keyword>